<dbReference type="GO" id="GO:0071978">
    <property type="term" value="P:bacterial-type flagellum-dependent swarming motility"/>
    <property type="evidence" value="ECO:0007669"/>
    <property type="project" value="InterPro"/>
</dbReference>
<reference evidence="11 12" key="1">
    <citation type="submission" date="2016-07" db="EMBL/GenBank/DDBJ databases">
        <authorList>
            <person name="Lefevre C.T."/>
        </authorList>
    </citation>
    <scope>NUCLEOTIDE SEQUENCE [LARGE SCALE GENOMIC DNA]</scope>
    <source>
        <strain evidence="11">PR1</strain>
    </source>
</reference>
<organism evidence="11 12">
    <name type="scientific">Candidatus Terasakiella magnetica</name>
    <dbReference type="NCBI Taxonomy" id="1867952"/>
    <lineage>
        <taxon>Bacteria</taxon>
        <taxon>Pseudomonadati</taxon>
        <taxon>Pseudomonadota</taxon>
        <taxon>Alphaproteobacteria</taxon>
        <taxon>Rhodospirillales</taxon>
        <taxon>Terasakiellaceae</taxon>
        <taxon>Terasakiella</taxon>
    </lineage>
</organism>
<dbReference type="GO" id="GO:0006935">
    <property type="term" value="P:chemotaxis"/>
    <property type="evidence" value="ECO:0007669"/>
    <property type="project" value="InterPro"/>
</dbReference>
<feature type="transmembrane region" description="Helical" evidence="9">
    <location>
        <begin position="148"/>
        <end position="169"/>
    </location>
</feature>
<dbReference type="GO" id="GO:0005886">
    <property type="term" value="C:plasma membrane"/>
    <property type="evidence" value="ECO:0007669"/>
    <property type="project" value="UniProtKB-SubCell"/>
</dbReference>
<protein>
    <submittedName>
        <fullName evidence="11">Chemotaxis protein PomA</fullName>
    </submittedName>
</protein>
<evidence type="ECO:0000256" key="1">
    <source>
        <dbReference type="ARBA" id="ARBA00004651"/>
    </source>
</evidence>
<feature type="transmembrane region" description="Helical" evidence="9">
    <location>
        <begin position="6"/>
        <end position="23"/>
    </location>
</feature>
<evidence type="ECO:0000256" key="4">
    <source>
        <dbReference type="ARBA" id="ARBA00022475"/>
    </source>
</evidence>
<evidence type="ECO:0000256" key="6">
    <source>
        <dbReference type="ARBA" id="ARBA00022779"/>
    </source>
</evidence>
<evidence type="ECO:0000256" key="9">
    <source>
        <dbReference type="SAM" id="Phobius"/>
    </source>
</evidence>
<keyword evidence="12" id="KW-1185">Reference proteome</keyword>
<dbReference type="PANTHER" id="PTHR30433:SF2">
    <property type="entry name" value="MOTILITY PROTEIN A"/>
    <property type="match status" value="1"/>
</dbReference>
<keyword evidence="3" id="KW-0813">Transport</keyword>
<evidence type="ECO:0000256" key="5">
    <source>
        <dbReference type="ARBA" id="ARBA00022692"/>
    </source>
</evidence>
<dbReference type="InterPro" id="IPR000540">
    <property type="entry name" value="Flag_MotA_CS"/>
</dbReference>
<keyword evidence="8 9" id="KW-0472">Membrane</keyword>
<dbReference type="PROSITE" id="PS01307">
    <property type="entry name" value="MOTA"/>
    <property type="match status" value="1"/>
</dbReference>
<feature type="domain" description="MotA/TolQ/ExbB proton channel" evidence="10">
    <location>
        <begin position="101"/>
        <end position="213"/>
    </location>
</feature>
<accession>A0A1C3RGJ2</accession>
<evidence type="ECO:0000256" key="3">
    <source>
        <dbReference type="ARBA" id="ARBA00022448"/>
    </source>
</evidence>
<evidence type="ECO:0000313" key="11">
    <source>
        <dbReference type="EMBL" id="SCA56417.1"/>
    </source>
</evidence>
<name>A0A1C3RGJ2_9PROT</name>
<dbReference type="InterPro" id="IPR002898">
    <property type="entry name" value="MotA_ExbB_proton_chnl"/>
</dbReference>
<proteinExistence type="inferred from homology"/>
<evidence type="ECO:0000256" key="2">
    <source>
        <dbReference type="ARBA" id="ARBA00008038"/>
    </source>
</evidence>
<dbReference type="PANTHER" id="PTHR30433">
    <property type="entry name" value="CHEMOTAXIS PROTEIN MOTA"/>
    <property type="match status" value="1"/>
</dbReference>
<dbReference type="AlphaFoldDB" id="A0A1C3RGJ2"/>
<keyword evidence="6" id="KW-0283">Flagellar rotation</keyword>
<dbReference type="InterPro" id="IPR047055">
    <property type="entry name" value="MotA-like"/>
</dbReference>
<evidence type="ECO:0000256" key="8">
    <source>
        <dbReference type="ARBA" id="ARBA00023136"/>
    </source>
</evidence>
<comment type="subcellular location">
    <subcellularLocation>
        <location evidence="1">Cell membrane</location>
        <topology evidence="1">Multi-pass membrane protein</topology>
    </subcellularLocation>
</comment>
<keyword evidence="4" id="KW-1003">Cell membrane</keyword>
<dbReference type="STRING" id="1867952.MTBPR1_20265"/>
<evidence type="ECO:0000259" key="10">
    <source>
        <dbReference type="Pfam" id="PF01618"/>
    </source>
</evidence>
<keyword evidence="7 9" id="KW-1133">Transmembrane helix</keyword>
<dbReference type="RefSeq" id="WP_069188510.1">
    <property type="nucleotide sequence ID" value="NZ_FLYE01000012.1"/>
</dbReference>
<dbReference type="OrthoDB" id="9806929at2"/>
<dbReference type="Pfam" id="PF01618">
    <property type="entry name" value="MotA_ExbB"/>
    <property type="match status" value="1"/>
</dbReference>
<feature type="transmembrane region" description="Helical" evidence="9">
    <location>
        <begin position="181"/>
        <end position="201"/>
    </location>
</feature>
<keyword evidence="5 9" id="KW-0812">Transmembrane</keyword>
<comment type="similarity">
    <text evidence="2">Belongs to the MotA family.</text>
</comment>
<dbReference type="Proteomes" id="UP000231658">
    <property type="component" value="Unassembled WGS sequence"/>
</dbReference>
<gene>
    <name evidence="11" type="primary">pomA</name>
    <name evidence="11" type="ORF">MTBPR1_20265</name>
</gene>
<feature type="transmembrane region" description="Helical" evidence="9">
    <location>
        <begin position="30"/>
        <end position="48"/>
    </location>
</feature>
<evidence type="ECO:0000313" key="12">
    <source>
        <dbReference type="Proteomes" id="UP000231658"/>
    </source>
</evidence>
<feature type="transmembrane region" description="Helical" evidence="9">
    <location>
        <begin position="54"/>
        <end position="71"/>
    </location>
</feature>
<dbReference type="EMBL" id="FLYE01000012">
    <property type="protein sequence ID" value="SCA56417.1"/>
    <property type="molecule type" value="Genomic_DNA"/>
</dbReference>
<evidence type="ECO:0000256" key="7">
    <source>
        <dbReference type="ARBA" id="ARBA00022989"/>
    </source>
</evidence>
<sequence length="269" mass="29366">MQFDFATIAGLIIGLTVVTLAILSGSDIMIFFNLPGLLIVVGGTFAASLIKFPLAGIFISIPIGIRAAFTVQKEKPRDYIRQAIMLVKKARKNGIQTLERNNLKNPFFKKGVQLCADGRELDYIRKILTQEMAMAIQREEVGGKIFRAIGDSAPAFGMFGTIVGLIQMLSNMSDPSTIGPAMAVALLTTLYGVLIANLIALPIADKLESKSGEDKALRSLIIECVFQIQQMQNPTAMLEILEPHLPEKQRQLGANEAYTAGRDAKRKRG</sequence>